<dbReference type="EMBL" id="CADEPI010001016">
    <property type="protein sequence ID" value="CAB3388933.1"/>
    <property type="molecule type" value="Genomic_DNA"/>
</dbReference>
<protein>
    <recommendedName>
        <fullName evidence="5">Neurotransmitter-gated ion-channel ligand-binding domain-containing protein</fullName>
    </recommendedName>
</protein>
<dbReference type="Proteomes" id="UP000494165">
    <property type="component" value="Unassembled WGS sequence"/>
</dbReference>
<sequence>MFLRFKLTVAIQDPLNGQRFVHQTPPNARHKCSNTSWQDVKFDSAKLTVGKKRNEQKHCTEMASPLCITLVVIIIIVISSEVKTVKTISLPAASKATESQKNPFTNNATSTRTVSACSLQFTLSYGYNRFHQWSTFAKSSKATDGTTSSWTLKFKVRAASDAHILLTTDRNTTLSMPVYEIVLGAGRNSFSDLRRLQRTGTRSTLPTADILSPLELRGFWIRLSSDSFIGVGKEGDDVPFLAWRDPEPLKIQYFSFCTWNGVFGRWEFNCPENENSQSVVCPVQPAVTEVEEENDSQLSDESRLRKHLFTNYDHYSIPSANNTDIIDVKVLFLPQQAHLFEPKYRLTVVGTLSLVWTDQKLNWNPEKYGGINSIVAQAGKVWVPELILYDAANGKGDELSGSLNKMFIDHNGTVQWTHVSRMEVLCPLDLHFWPFDHQNCHFVLGVWGLSDRVSIWPLETEYDQSVAVEQHGTEWDIVSFQMHSDIGLLNHPYFEDKYYNYDDANSDDSTPTTNPAIEFWLTLRRNNGIYTWTLFAPLDGIIFNPFHHQE</sequence>
<dbReference type="PRINTS" id="PR00252">
    <property type="entry name" value="NRIONCHANNEL"/>
</dbReference>
<dbReference type="GO" id="GO:0004888">
    <property type="term" value="F:transmembrane signaling receptor activity"/>
    <property type="evidence" value="ECO:0007669"/>
    <property type="project" value="InterPro"/>
</dbReference>
<dbReference type="Pfam" id="PF02931">
    <property type="entry name" value="Neur_chan_LBD"/>
    <property type="match status" value="1"/>
</dbReference>
<dbReference type="GO" id="GO:0005230">
    <property type="term" value="F:extracellular ligand-gated monoatomic ion channel activity"/>
    <property type="evidence" value="ECO:0007669"/>
    <property type="project" value="InterPro"/>
</dbReference>
<dbReference type="InterPro" id="IPR006201">
    <property type="entry name" value="Neur_channel"/>
</dbReference>
<dbReference type="PANTHER" id="PTHR36695">
    <property type="entry name" value="AGAP008648-PA"/>
    <property type="match status" value="1"/>
</dbReference>
<dbReference type="InterPro" id="IPR006202">
    <property type="entry name" value="Neur_chan_lig-bd"/>
</dbReference>
<name>A0A8S1E9Q7_9INSE</name>
<dbReference type="Pfam" id="PF12248">
    <property type="entry name" value="Methyltransf_FA"/>
    <property type="match status" value="1"/>
</dbReference>
<accession>A0A8S1E9Q7</accession>
<keyword evidence="4" id="KW-1185">Reference proteome</keyword>
<feature type="domain" description="Farnesoic acid O-methyl transferase" evidence="2">
    <location>
        <begin position="132"/>
        <end position="272"/>
    </location>
</feature>
<evidence type="ECO:0000313" key="4">
    <source>
        <dbReference type="Proteomes" id="UP000494165"/>
    </source>
</evidence>
<evidence type="ECO:0000259" key="2">
    <source>
        <dbReference type="Pfam" id="PF12248"/>
    </source>
</evidence>
<dbReference type="InterPro" id="IPR022041">
    <property type="entry name" value="Methyltransf_FA"/>
</dbReference>
<evidence type="ECO:0008006" key="5">
    <source>
        <dbReference type="Google" id="ProtNLM"/>
    </source>
</evidence>
<evidence type="ECO:0000313" key="3">
    <source>
        <dbReference type="EMBL" id="CAB3388933.1"/>
    </source>
</evidence>
<dbReference type="AlphaFoldDB" id="A0A8S1E9Q7"/>
<proteinExistence type="predicted"/>
<dbReference type="GO" id="GO:0016020">
    <property type="term" value="C:membrane"/>
    <property type="evidence" value="ECO:0007669"/>
    <property type="project" value="InterPro"/>
</dbReference>
<evidence type="ECO:0000259" key="1">
    <source>
        <dbReference type="Pfam" id="PF02931"/>
    </source>
</evidence>
<gene>
    <name evidence="3" type="ORF">CLODIP_2_CD02000</name>
</gene>
<dbReference type="OrthoDB" id="8182187at2759"/>
<dbReference type="InterPro" id="IPR036734">
    <property type="entry name" value="Neur_chan_lig-bd_sf"/>
</dbReference>
<dbReference type="PANTHER" id="PTHR36695:SF12">
    <property type="entry name" value="AGAP008648-PA"/>
    <property type="match status" value="1"/>
</dbReference>
<dbReference type="CDD" id="cd18989">
    <property type="entry name" value="LGIC_ECD_cation"/>
    <property type="match status" value="1"/>
</dbReference>
<comment type="caution">
    <text evidence="3">The sequence shown here is derived from an EMBL/GenBank/DDBJ whole genome shotgun (WGS) entry which is preliminary data.</text>
</comment>
<reference evidence="3 4" key="1">
    <citation type="submission" date="2020-04" db="EMBL/GenBank/DDBJ databases">
        <authorList>
            <person name="Alioto T."/>
            <person name="Alioto T."/>
            <person name="Gomez Garrido J."/>
        </authorList>
    </citation>
    <scope>NUCLEOTIDE SEQUENCE [LARGE SCALE GENOMIC DNA]</scope>
</reference>
<organism evidence="3 4">
    <name type="scientific">Cloeon dipterum</name>
    <dbReference type="NCBI Taxonomy" id="197152"/>
    <lineage>
        <taxon>Eukaryota</taxon>
        <taxon>Metazoa</taxon>
        <taxon>Ecdysozoa</taxon>
        <taxon>Arthropoda</taxon>
        <taxon>Hexapoda</taxon>
        <taxon>Insecta</taxon>
        <taxon>Pterygota</taxon>
        <taxon>Palaeoptera</taxon>
        <taxon>Ephemeroptera</taxon>
        <taxon>Pisciforma</taxon>
        <taxon>Baetidae</taxon>
        <taxon>Cloeon</taxon>
    </lineage>
</organism>
<dbReference type="SUPFAM" id="SSF63712">
    <property type="entry name" value="Nicotinic receptor ligand binding domain-like"/>
    <property type="match status" value="1"/>
</dbReference>
<feature type="domain" description="Neurotransmitter-gated ion-channel ligand-binding" evidence="1">
    <location>
        <begin position="301"/>
        <end position="526"/>
    </location>
</feature>
<dbReference type="Gene3D" id="2.70.170.10">
    <property type="entry name" value="Neurotransmitter-gated ion-channel ligand-binding domain"/>
    <property type="match status" value="1"/>
</dbReference>